<dbReference type="SMART" id="SM00028">
    <property type="entry name" value="TPR"/>
    <property type="match status" value="2"/>
</dbReference>
<organism evidence="3 4">
    <name type="scientific">Mucilaginibacter arboris</name>
    <dbReference type="NCBI Taxonomy" id="2682090"/>
    <lineage>
        <taxon>Bacteria</taxon>
        <taxon>Pseudomonadati</taxon>
        <taxon>Bacteroidota</taxon>
        <taxon>Sphingobacteriia</taxon>
        <taxon>Sphingobacteriales</taxon>
        <taxon>Sphingobacteriaceae</taxon>
        <taxon>Mucilaginibacter</taxon>
    </lineage>
</organism>
<evidence type="ECO:0000313" key="3">
    <source>
        <dbReference type="EMBL" id="MVN22635.1"/>
    </source>
</evidence>
<dbReference type="Gene3D" id="2.30.30.40">
    <property type="entry name" value="SH3 Domains"/>
    <property type="match status" value="1"/>
</dbReference>
<dbReference type="SUPFAM" id="SSF48452">
    <property type="entry name" value="TPR-like"/>
    <property type="match status" value="1"/>
</dbReference>
<gene>
    <name evidence="3" type="ORF">GO621_13965</name>
</gene>
<dbReference type="EMBL" id="WPIK01000012">
    <property type="protein sequence ID" value="MVN22635.1"/>
    <property type="molecule type" value="Genomic_DNA"/>
</dbReference>
<keyword evidence="2" id="KW-0812">Transmembrane</keyword>
<protein>
    <submittedName>
        <fullName evidence="3">Tetratricopeptide repeat protein</fullName>
    </submittedName>
</protein>
<dbReference type="InterPro" id="IPR011990">
    <property type="entry name" value="TPR-like_helical_dom_sf"/>
</dbReference>
<dbReference type="InterPro" id="IPR019734">
    <property type="entry name" value="TPR_rpt"/>
</dbReference>
<keyword evidence="2" id="KW-1133">Transmembrane helix</keyword>
<keyword evidence="1" id="KW-0802">TPR repeat</keyword>
<keyword evidence="2" id="KW-0472">Membrane</keyword>
<feature type="repeat" description="TPR" evidence="1">
    <location>
        <begin position="49"/>
        <end position="82"/>
    </location>
</feature>
<dbReference type="PROSITE" id="PS50293">
    <property type="entry name" value="TPR_REGION"/>
    <property type="match status" value="1"/>
</dbReference>
<accession>A0A7K1SZ90</accession>
<dbReference type="Gene3D" id="1.25.40.10">
    <property type="entry name" value="Tetratricopeptide repeat domain"/>
    <property type="match status" value="1"/>
</dbReference>
<sequence>MMLLLPMFSLGDNKENVLFEKGNQLYAKAQYQQAAQTYQQILNDGYQSAVIYFNTGNAYYKLDDMASAILYYEKARKLAPNDKDININIQFANLKIADKIEPQPDFFVARWWHNFILVLPANILSIISDLLFLGGFLLLIAYLFAGSLILKKASFFTGIVAILFGIITIFMANRQINYFNSHHQAIIFSNSVIVKGSPDVNAKPLFVMHEGTKVDVNQKNGNWIEIELPNGNSGWITVDNVKDI</sequence>
<name>A0A7K1SZ90_9SPHI</name>
<dbReference type="Proteomes" id="UP000462014">
    <property type="component" value="Unassembled WGS sequence"/>
</dbReference>
<dbReference type="PROSITE" id="PS50005">
    <property type="entry name" value="TPR"/>
    <property type="match status" value="1"/>
</dbReference>
<dbReference type="Pfam" id="PF00515">
    <property type="entry name" value="TPR_1"/>
    <property type="match status" value="1"/>
</dbReference>
<feature type="transmembrane region" description="Helical" evidence="2">
    <location>
        <begin position="130"/>
        <end position="149"/>
    </location>
</feature>
<reference evidence="3 4" key="1">
    <citation type="submission" date="2019-12" db="EMBL/GenBank/DDBJ databases">
        <title>Mucilaginibacter sp. HMF7410 genome sequencing and assembly.</title>
        <authorList>
            <person name="Kang H."/>
            <person name="Cha I."/>
            <person name="Kim H."/>
            <person name="Joh K."/>
        </authorList>
    </citation>
    <scope>NUCLEOTIDE SEQUENCE [LARGE SCALE GENOMIC DNA]</scope>
    <source>
        <strain evidence="3 4">HMF7410</strain>
    </source>
</reference>
<evidence type="ECO:0000256" key="1">
    <source>
        <dbReference type="PROSITE-ProRule" id="PRU00339"/>
    </source>
</evidence>
<dbReference type="AlphaFoldDB" id="A0A7K1SZ90"/>
<evidence type="ECO:0000313" key="4">
    <source>
        <dbReference type="Proteomes" id="UP000462014"/>
    </source>
</evidence>
<feature type="transmembrane region" description="Helical" evidence="2">
    <location>
        <begin position="155"/>
        <end position="172"/>
    </location>
</feature>
<evidence type="ECO:0000256" key="2">
    <source>
        <dbReference type="SAM" id="Phobius"/>
    </source>
</evidence>
<comment type="caution">
    <text evidence="3">The sequence shown here is derived from an EMBL/GenBank/DDBJ whole genome shotgun (WGS) entry which is preliminary data.</text>
</comment>
<keyword evidence="4" id="KW-1185">Reference proteome</keyword>
<proteinExistence type="predicted"/>